<dbReference type="AlphaFoldDB" id="A0A537IKN5"/>
<dbReference type="EMBL" id="VBAP01000098">
    <property type="protein sequence ID" value="TMI71868.1"/>
    <property type="molecule type" value="Genomic_DNA"/>
</dbReference>
<dbReference type="InterPro" id="IPR029069">
    <property type="entry name" value="HotDog_dom_sf"/>
</dbReference>
<evidence type="ECO:0000259" key="2">
    <source>
        <dbReference type="Pfam" id="PF22636"/>
    </source>
</evidence>
<name>A0A537IKN5_9BACT</name>
<dbReference type="SUPFAM" id="SSF54637">
    <property type="entry name" value="Thioesterase/thiol ester dehydrase-isomerase"/>
    <property type="match status" value="1"/>
</dbReference>
<feature type="active site" evidence="1">
    <location>
        <position position="45"/>
    </location>
</feature>
<feature type="active site" evidence="1">
    <location>
        <position position="79"/>
    </location>
</feature>
<dbReference type="InterPro" id="IPR025540">
    <property type="entry name" value="FlK"/>
</dbReference>
<dbReference type="Pfam" id="PF22636">
    <property type="entry name" value="FlK"/>
    <property type="match status" value="1"/>
</dbReference>
<organism evidence="3 4">
    <name type="scientific">Candidatus Segetimicrobium genomatis</name>
    <dbReference type="NCBI Taxonomy" id="2569760"/>
    <lineage>
        <taxon>Bacteria</taxon>
        <taxon>Bacillati</taxon>
        <taxon>Candidatus Sysuimicrobiota</taxon>
        <taxon>Candidatus Sysuimicrobiia</taxon>
        <taxon>Candidatus Sysuimicrobiales</taxon>
        <taxon>Candidatus Segetimicrobiaceae</taxon>
        <taxon>Candidatus Segetimicrobium</taxon>
    </lineage>
</organism>
<dbReference type="PANTHER" id="PTHR36934">
    <property type="entry name" value="BLR0278 PROTEIN"/>
    <property type="match status" value="1"/>
</dbReference>
<sequence length="147" mass="16146">MGARTQYNVKAGLSPGAEASVTITVTADMLATFEELGPVHPLYSTWSMVRHMELACRKIILPYLEPDEDAVGYSVSVTHLAATGIGDRVTARARLVQIDGRRIVCAVEAQNSRERIGEGTQVQMLVRKERLAERIRTLAARRTGARP</sequence>
<protein>
    <recommendedName>
        <fullName evidence="2">Fluoroacetyl-CoA-specific thioesterase-like domain-containing protein</fullName>
    </recommendedName>
</protein>
<evidence type="ECO:0000256" key="1">
    <source>
        <dbReference type="PIRSR" id="PIRSR014972-1"/>
    </source>
</evidence>
<feature type="domain" description="Fluoroacetyl-CoA-specific thioesterase-like" evidence="2">
    <location>
        <begin position="25"/>
        <end position="129"/>
    </location>
</feature>
<dbReference type="InterPro" id="IPR054485">
    <property type="entry name" value="FlK-like_dom"/>
</dbReference>
<proteinExistence type="predicted"/>
<dbReference type="Gene3D" id="3.10.129.10">
    <property type="entry name" value="Hotdog Thioesterase"/>
    <property type="match status" value="1"/>
</dbReference>
<evidence type="ECO:0000313" key="4">
    <source>
        <dbReference type="Proteomes" id="UP000318834"/>
    </source>
</evidence>
<comment type="caution">
    <text evidence="3">The sequence shown here is derived from an EMBL/GenBank/DDBJ whole genome shotgun (WGS) entry which is preliminary data.</text>
</comment>
<dbReference type="PIRSF" id="PIRSF014972">
    <property type="entry name" value="FlK"/>
    <property type="match status" value="1"/>
</dbReference>
<evidence type="ECO:0000313" key="3">
    <source>
        <dbReference type="EMBL" id="TMI71868.1"/>
    </source>
</evidence>
<feature type="active site" evidence="1">
    <location>
        <position position="53"/>
    </location>
</feature>
<reference evidence="3 4" key="1">
    <citation type="journal article" date="2019" name="Nat. Microbiol.">
        <title>Mediterranean grassland soil C-N compound turnover is dependent on rainfall and depth, and is mediated by genomically divergent microorganisms.</title>
        <authorList>
            <person name="Diamond S."/>
            <person name="Andeer P.F."/>
            <person name="Li Z."/>
            <person name="Crits-Christoph A."/>
            <person name="Burstein D."/>
            <person name="Anantharaman K."/>
            <person name="Lane K.R."/>
            <person name="Thomas B.C."/>
            <person name="Pan C."/>
            <person name="Northen T.R."/>
            <person name="Banfield J.F."/>
        </authorList>
    </citation>
    <scope>NUCLEOTIDE SEQUENCE [LARGE SCALE GENOMIC DNA]</scope>
    <source>
        <strain evidence="3">NP_8</strain>
    </source>
</reference>
<dbReference type="PANTHER" id="PTHR36934:SF1">
    <property type="entry name" value="THIOESTERASE DOMAIN-CONTAINING PROTEIN"/>
    <property type="match status" value="1"/>
</dbReference>
<accession>A0A537IKN5</accession>
<dbReference type="Proteomes" id="UP000318834">
    <property type="component" value="Unassembled WGS sequence"/>
</dbReference>
<gene>
    <name evidence="3" type="ORF">E6H05_11905</name>
</gene>